<feature type="region of interest" description="Disordered" evidence="1">
    <location>
        <begin position="77"/>
        <end position="96"/>
    </location>
</feature>
<protein>
    <submittedName>
        <fullName evidence="2">Uncharacterized protein</fullName>
    </submittedName>
</protein>
<comment type="caution">
    <text evidence="2">The sequence shown here is derived from an EMBL/GenBank/DDBJ whole genome shotgun (WGS) entry which is preliminary data.</text>
</comment>
<accession>A0ABP1QQ77</accession>
<organism evidence="2 3">
    <name type="scientific">Orchesella dallaii</name>
    <dbReference type="NCBI Taxonomy" id="48710"/>
    <lineage>
        <taxon>Eukaryota</taxon>
        <taxon>Metazoa</taxon>
        <taxon>Ecdysozoa</taxon>
        <taxon>Arthropoda</taxon>
        <taxon>Hexapoda</taxon>
        <taxon>Collembola</taxon>
        <taxon>Entomobryomorpha</taxon>
        <taxon>Entomobryoidea</taxon>
        <taxon>Orchesellidae</taxon>
        <taxon>Orchesellinae</taxon>
        <taxon>Orchesella</taxon>
    </lineage>
</organism>
<evidence type="ECO:0000313" key="2">
    <source>
        <dbReference type="EMBL" id="CAL8110143.1"/>
    </source>
</evidence>
<keyword evidence="3" id="KW-1185">Reference proteome</keyword>
<reference evidence="2 3" key="1">
    <citation type="submission" date="2024-08" db="EMBL/GenBank/DDBJ databases">
        <authorList>
            <person name="Cucini C."/>
            <person name="Frati F."/>
        </authorList>
    </citation>
    <scope>NUCLEOTIDE SEQUENCE [LARGE SCALE GENOMIC DNA]</scope>
</reference>
<dbReference type="EMBL" id="CAXLJM020000043">
    <property type="protein sequence ID" value="CAL8110143.1"/>
    <property type="molecule type" value="Genomic_DNA"/>
</dbReference>
<sequence length="236" mass="26894">MSEGITADELPFFMNPARLRREETYFAIGRSASEVRNFLEQRRLNSAEGEGSKKPQGELGYYGVQQFIQLDDVDGHEIEEPDSNEDLGGAGADEDTEYESTSTYSLFWMSMRKLATLLGCSNKRNILIENHRSNIDSDLESQTNSHHHSEIPDVIFASNSHANQTRRIHSDANLNYELDLGVRQDGVIIYRDRGYLIQKLRLDTGWGSFDVLMFSVALPKTDQPQECKTDLQYDLF</sequence>
<gene>
    <name evidence="2" type="ORF">ODALV1_LOCUS14014</name>
</gene>
<name>A0ABP1QQ77_9HEXA</name>
<proteinExistence type="predicted"/>
<evidence type="ECO:0000256" key="1">
    <source>
        <dbReference type="SAM" id="MobiDB-lite"/>
    </source>
</evidence>
<evidence type="ECO:0000313" key="3">
    <source>
        <dbReference type="Proteomes" id="UP001642540"/>
    </source>
</evidence>
<dbReference type="Proteomes" id="UP001642540">
    <property type="component" value="Unassembled WGS sequence"/>
</dbReference>